<dbReference type="PANTHER" id="PTHR47326:SF1">
    <property type="entry name" value="HTH PSQ-TYPE DOMAIN-CONTAINING PROTEIN"/>
    <property type="match status" value="1"/>
</dbReference>
<proteinExistence type="predicted"/>
<name>A0A6L2PSX9_COPFO</name>
<dbReference type="EMBL" id="BLKM01008615">
    <property type="protein sequence ID" value="GFG34282.1"/>
    <property type="molecule type" value="Genomic_DNA"/>
</dbReference>
<dbReference type="InParanoid" id="A0A6L2PSX9"/>
<keyword evidence="2" id="KW-1185">Reference proteome</keyword>
<protein>
    <submittedName>
        <fullName evidence="1">Uncharacterized protein</fullName>
    </submittedName>
</protein>
<reference evidence="2" key="1">
    <citation type="submission" date="2020-01" db="EMBL/GenBank/DDBJ databases">
        <title>Draft genome sequence of the Termite Coptotermes fromosanus.</title>
        <authorList>
            <person name="Itakura S."/>
            <person name="Yosikawa Y."/>
            <person name="Umezawa K."/>
        </authorList>
    </citation>
    <scope>NUCLEOTIDE SEQUENCE [LARGE SCALE GENOMIC DNA]</scope>
</reference>
<dbReference type="OrthoDB" id="8195099at2759"/>
<accession>A0A6L2PSX9</accession>
<dbReference type="PANTHER" id="PTHR47326">
    <property type="entry name" value="TRANSPOSABLE ELEMENT TC3 TRANSPOSASE-LIKE PROTEIN"/>
    <property type="match status" value="1"/>
</dbReference>
<dbReference type="GO" id="GO:0003676">
    <property type="term" value="F:nucleic acid binding"/>
    <property type="evidence" value="ECO:0007669"/>
    <property type="project" value="InterPro"/>
</dbReference>
<organism evidence="1 2">
    <name type="scientific">Coptotermes formosanus</name>
    <name type="common">Formosan subterranean termite</name>
    <dbReference type="NCBI Taxonomy" id="36987"/>
    <lineage>
        <taxon>Eukaryota</taxon>
        <taxon>Metazoa</taxon>
        <taxon>Ecdysozoa</taxon>
        <taxon>Arthropoda</taxon>
        <taxon>Hexapoda</taxon>
        <taxon>Insecta</taxon>
        <taxon>Pterygota</taxon>
        <taxon>Neoptera</taxon>
        <taxon>Polyneoptera</taxon>
        <taxon>Dictyoptera</taxon>
        <taxon>Blattodea</taxon>
        <taxon>Blattoidea</taxon>
        <taxon>Termitoidae</taxon>
        <taxon>Rhinotermitidae</taxon>
        <taxon>Coptotermes</taxon>
    </lineage>
</organism>
<dbReference type="AlphaFoldDB" id="A0A6L2PSX9"/>
<dbReference type="Gene3D" id="3.30.420.10">
    <property type="entry name" value="Ribonuclease H-like superfamily/Ribonuclease H"/>
    <property type="match status" value="1"/>
</dbReference>
<evidence type="ECO:0000313" key="2">
    <source>
        <dbReference type="Proteomes" id="UP000502823"/>
    </source>
</evidence>
<comment type="caution">
    <text evidence="1">The sequence shown here is derived from an EMBL/GenBank/DDBJ whole genome shotgun (WGS) entry which is preliminary data.</text>
</comment>
<evidence type="ECO:0000313" key="1">
    <source>
        <dbReference type="EMBL" id="GFG34282.1"/>
    </source>
</evidence>
<gene>
    <name evidence="1" type="ORF">Cfor_004524</name>
</gene>
<dbReference type="Proteomes" id="UP000502823">
    <property type="component" value="Unassembled WGS sequence"/>
</dbReference>
<sequence length="136" mass="16014">MPQLSVWRILRKRLRVKGYLPQLLQALKPQDHNLRFRFCVDFQHRLEEEGDEATFHVCAKVNRHNVRIWGTESLHATMEHIRDSPKVNVFCAISSCKVHGSFFFAEPTVTGINYLGMLQLWLMPQLQEDSEDFIFQ</sequence>
<dbReference type="InterPro" id="IPR036397">
    <property type="entry name" value="RNaseH_sf"/>
</dbReference>